<evidence type="ECO:0000259" key="3">
    <source>
        <dbReference type="Pfam" id="PF00188"/>
    </source>
</evidence>
<gene>
    <name evidence="4" type="ORF">A3J05_01500</name>
</gene>
<feature type="region of interest" description="Disordered" evidence="1">
    <location>
        <begin position="182"/>
        <end position="247"/>
    </location>
</feature>
<protein>
    <recommendedName>
        <fullName evidence="3">SCP domain-containing protein</fullName>
    </recommendedName>
</protein>
<feature type="transmembrane region" description="Helical" evidence="2">
    <location>
        <begin position="305"/>
        <end position="324"/>
    </location>
</feature>
<dbReference type="EMBL" id="MFFF01000022">
    <property type="protein sequence ID" value="OGE99088.1"/>
    <property type="molecule type" value="Genomic_DNA"/>
</dbReference>
<feature type="transmembrane region" description="Helical" evidence="2">
    <location>
        <begin position="273"/>
        <end position="293"/>
    </location>
</feature>
<dbReference type="PANTHER" id="PTHR31157:SF1">
    <property type="entry name" value="SCP DOMAIN-CONTAINING PROTEIN"/>
    <property type="match status" value="1"/>
</dbReference>
<keyword evidence="2" id="KW-0472">Membrane</keyword>
<feature type="compositionally biased region" description="Low complexity" evidence="1">
    <location>
        <begin position="192"/>
        <end position="207"/>
    </location>
</feature>
<evidence type="ECO:0000313" key="4">
    <source>
        <dbReference type="EMBL" id="OGE99088.1"/>
    </source>
</evidence>
<dbReference type="AlphaFoldDB" id="A0A1F5QAC5"/>
<dbReference type="Proteomes" id="UP000177235">
    <property type="component" value="Unassembled WGS sequence"/>
</dbReference>
<evidence type="ECO:0000256" key="1">
    <source>
        <dbReference type="SAM" id="MobiDB-lite"/>
    </source>
</evidence>
<feature type="compositionally biased region" description="Low complexity" evidence="1">
    <location>
        <begin position="217"/>
        <end position="240"/>
    </location>
</feature>
<keyword evidence="2" id="KW-1133">Transmembrane helix</keyword>
<dbReference type="SUPFAM" id="SSF55797">
    <property type="entry name" value="PR-1-like"/>
    <property type="match status" value="1"/>
</dbReference>
<dbReference type="CDD" id="cd05379">
    <property type="entry name" value="CAP_bacterial"/>
    <property type="match status" value="1"/>
</dbReference>
<dbReference type="Pfam" id="PF00188">
    <property type="entry name" value="CAP"/>
    <property type="match status" value="1"/>
</dbReference>
<dbReference type="Gene3D" id="3.40.33.10">
    <property type="entry name" value="CAP"/>
    <property type="match status" value="1"/>
</dbReference>
<evidence type="ECO:0000313" key="5">
    <source>
        <dbReference type="Proteomes" id="UP000177235"/>
    </source>
</evidence>
<dbReference type="InterPro" id="IPR014044">
    <property type="entry name" value="CAP_dom"/>
</dbReference>
<dbReference type="InterPro" id="IPR035940">
    <property type="entry name" value="CAP_sf"/>
</dbReference>
<sequence>MNPISNFFIAQESNNYRPGALSYKALFIYALLLLLLRLLLASLPAQSAAVESQTLMDLINAERSNRNLTTLTTHQSLVFAASQKSQDMIERDYFAHIDPDGNYIWGRITAAGYGAYKILGENLAVDFLTSEGMVKAWIDSPTHRDNLLHRDFLEQGLVALYGDFNDRYTNLTTSLFGTRVAGTFTPPPPPSQQLSQPSLPPAGGSAPTPAPPPPVALVPAQQPVSNPTTTQPTITPVTSTQRPIEHRPCCAQTGTDGLLSKLNLQSAVATSRIIFTLIGIMLLGIFSIDSVIISKHEAAVVRSHSSAHLFGLMILVLISILIWWW</sequence>
<feature type="domain" description="SCP" evidence="3">
    <location>
        <begin position="57"/>
        <end position="157"/>
    </location>
</feature>
<accession>A0A1F5QAC5</accession>
<reference evidence="4 5" key="1">
    <citation type="journal article" date="2016" name="Nat. Commun.">
        <title>Thousands of microbial genomes shed light on interconnected biogeochemical processes in an aquifer system.</title>
        <authorList>
            <person name="Anantharaman K."/>
            <person name="Brown C.T."/>
            <person name="Hug L.A."/>
            <person name="Sharon I."/>
            <person name="Castelle C.J."/>
            <person name="Probst A.J."/>
            <person name="Thomas B.C."/>
            <person name="Singh A."/>
            <person name="Wilkins M.J."/>
            <person name="Karaoz U."/>
            <person name="Brodie E.L."/>
            <person name="Williams K.H."/>
            <person name="Hubbard S.S."/>
            <person name="Banfield J.F."/>
        </authorList>
    </citation>
    <scope>NUCLEOTIDE SEQUENCE [LARGE SCALE GENOMIC DNA]</scope>
</reference>
<evidence type="ECO:0000256" key="2">
    <source>
        <dbReference type="SAM" id="Phobius"/>
    </source>
</evidence>
<comment type="caution">
    <text evidence="4">The sequence shown here is derived from an EMBL/GenBank/DDBJ whole genome shotgun (WGS) entry which is preliminary data.</text>
</comment>
<proteinExistence type="predicted"/>
<keyword evidence="2" id="KW-0812">Transmembrane</keyword>
<name>A0A1F5QAC5_9BACT</name>
<organism evidence="4 5">
    <name type="scientific">Candidatus Doudnabacteria bacterium RIFCSPLOWO2_02_FULL_48_13</name>
    <dbReference type="NCBI Taxonomy" id="1817845"/>
    <lineage>
        <taxon>Bacteria</taxon>
        <taxon>Candidatus Doudnaibacteriota</taxon>
    </lineage>
</organism>
<dbReference type="PANTHER" id="PTHR31157">
    <property type="entry name" value="SCP DOMAIN-CONTAINING PROTEIN"/>
    <property type="match status" value="1"/>
</dbReference>